<name>S8DH43_9LAMI</name>
<dbReference type="Proteomes" id="UP000015453">
    <property type="component" value="Unassembled WGS sequence"/>
</dbReference>
<accession>S8DH43</accession>
<reference evidence="1 2" key="1">
    <citation type="journal article" date="2013" name="BMC Genomics">
        <title>The miniature genome of a carnivorous plant Genlisea aurea contains a low number of genes and short non-coding sequences.</title>
        <authorList>
            <person name="Leushkin E.V."/>
            <person name="Sutormin R.A."/>
            <person name="Nabieva E.R."/>
            <person name="Penin A.A."/>
            <person name="Kondrashov A.S."/>
            <person name="Logacheva M.D."/>
        </authorList>
    </citation>
    <scope>NUCLEOTIDE SEQUENCE [LARGE SCALE GENOMIC DNA]</scope>
</reference>
<organism evidence="1 2">
    <name type="scientific">Genlisea aurea</name>
    <dbReference type="NCBI Taxonomy" id="192259"/>
    <lineage>
        <taxon>Eukaryota</taxon>
        <taxon>Viridiplantae</taxon>
        <taxon>Streptophyta</taxon>
        <taxon>Embryophyta</taxon>
        <taxon>Tracheophyta</taxon>
        <taxon>Spermatophyta</taxon>
        <taxon>Magnoliopsida</taxon>
        <taxon>eudicotyledons</taxon>
        <taxon>Gunneridae</taxon>
        <taxon>Pentapetalae</taxon>
        <taxon>asterids</taxon>
        <taxon>lamiids</taxon>
        <taxon>Lamiales</taxon>
        <taxon>Lentibulariaceae</taxon>
        <taxon>Genlisea</taxon>
    </lineage>
</organism>
<dbReference type="EMBL" id="AUSU01008973">
    <property type="protein sequence ID" value="EPS58702.1"/>
    <property type="molecule type" value="Genomic_DNA"/>
</dbReference>
<protein>
    <submittedName>
        <fullName evidence="1">Uncharacterized protein</fullName>
    </submittedName>
</protein>
<comment type="caution">
    <text evidence="1">The sequence shown here is derived from an EMBL/GenBank/DDBJ whole genome shotgun (WGS) entry which is preliminary data.</text>
</comment>
<proteinExistence type="predicted"/>
<keyword evidence="2" id="KW-1185">Reference proteome</keyword>
<sequence length="122" mass="13583">MVVDAKTAGHFRSRAIKLGAVEVEEDRAIHLFNNATSLLARTTIDKTKQTRLKPSDSEIFQIIKSLTSNSNKKLADVEKDRNNHNPVGVLKLQCFPTPDNFPSIFNVKNPIAFDGFSSNSVR</sequence>
<evidence type="ECO:0000313" key="2">
    <source>
        <dbReference type="Proteomes" id="UP000015453"/>
    </source>
</evidence>
<dbReference type="AlphaFoldDB" id="S8DH43"/>
<evidence type="ECO:0000313" key="1">
    <source>
        <dbReference type="EMBL" id="EPS58702.1"/>
    </source>
</evidence>
<gene>
    <name evidence="1" type="ORF">M569_16111</name>
</gene>